<dbReference type="Pfam" id="PF00248">
    <property type="entry name" value="Aldo_ket_red"/>
    <property type="match status" value="1"/>
</dbReference>
<organism evidence="4">
    <name type="scientific">Ostreococcus tauri</name>
    <name type="common">Marine green alga</name>
    <dbReference type="NCBI Taxonomy" id="70448"/>
    <lineage>
        <taxon>Eukaryota</taxon>
        <taxon>Viridiplantae</taxon>
        <taxon>Chlorophyta</taxon>
        <taxon>Mamiellophyceae</taxon>
        <taxon>Mamiellales</taxon>
        <taxon>Bathycoccaceae</taxon>
        <taxon>Ostreococcus</taxon>
    </lineage>
</organism>
<proteinExistence type="predicted"/>
<dbReference type="eggNOG" id="KOG1577">
    <property type="taxonomic scope" value="Eukaryota"/>
</dbReference>
<dbReference type="EMBL" id="KZ155838">
    <property type="protein sequence ID" value="OUS42907.1"/>
    <property type="molecule type" value="Genomic_DNA"/>
</dbReference>
<dbReference type="GO" id="GO:0016616">
    <property type="term" value="F:oxidoreductase activity, acting on the CH-OH group of donors, NAD or NADP as acceptor"/>
    <property type="evidence" value="ECO:0007669"/>
    <property type="project" value="UniProtKB-ARBA"/>
</dbReference>
<feature type="region of interest" description="Disordered" evidence="2">
    <location>
        <begin position="25"/>
        <end position="49"/>
    </location>
</feature>
<feature type="compositionally biased region" description="Polar residues" evidence="2">
    <location>
        <begin position="492"/>
        <end position="507"/>
    </location>
</feature>
<feature type="region of interest" description="Disordered" evidence="2">
    <location>
        <begin position="483"/>
        <end position="507"/>
    </location>
</feature>
<dbReference type="InterPro" id="IPR036812">
    <property type="entry name" value="NAD(P)_OxRdtase_dom_sf"/>
</dbReference>
<dbReference type="CDD" id="cd19071">
    <property type="entry name" value="AKR_AKR1-5-like"/>
    <property type="match status" value="1"/>
</dbReference>
<dbReference type="Gene3D" id="3.20.20.100">
    <property type="entry name" value="NADP-dependent oxidoreductase domain"/>
    <property type="match status" value="1"/>
</dbReference>
<evidence type="ECO:0000259" key="3">
    <source>
        <dbReference type="Pfam" id="PF00248"/>
    </source>
</evidence>
<reference evidence="4" key="1">
    <citation type="submission" date="2017-04" db="EMBL/GenBank/DDBJ databases">
        <title>Population genomics of picophytoplankton unveils novel chromosome hypervariability.</title>
        <authorList>
            <consortium name="DOE Joint Genome Institute"/>
            <person name="Blanc-Mathieu R."/>
            <person name="Krasovec M."/>
            <person name="Hebrard M."/>
            <person name="Yau S."/>
            <person name="Desgranges E."/>
            <person name="Martin J."/>
            <person name="Schackwitz W."/>
            <person name="Kuo A."/>
            <person name="Salin G."/>
            <person name="Donnadieu C."/>
            <person name="Desdevises Y."/>
            <person name="Sanchez-Ferandin S."/>
            <person name="Moreau H."/>
            <person name="Rivals E."/>
            <person name="Grigoriev I.V."/>
            <person name="Grimsley N."/>
            <person name="Eyre-Walker A."/>
            <person name="Piganeau G."/>
        </authorList>
    </citation>
    <scope>NUCLEOTIDE SEQUENCE [LARGE SCALE GENOMIC DNA]</scope>
    <source>
        <strain evidence="4">RCC 1115</strain>
    </source>
</reference>
<name>A0A1Y5I2E7_OSTTA</name>
<dbReference type="SUPFAM" id="SSF51430">
    <property type="entry name" value="NAD(P)-linked oxidoreductase"/>
    <property type="match status" value="1"/>
</dbReference>
<feature type="domain" description="NADP-dependent oxidoreductase" evidence="3">
    <location>
        <begin position="71"/>
        <end position="328"/>
    </location>
</feature>
<dbReference type="PRINTS" id="PR00069">
    <property type="entry name" value="ALDKETRDTASE"/>
</dbReference>
<keyword evidence="1" id="KW-0560">Oxidoreductase</keyword>
<evidence type="ECO:0000313" key="4">
    <source>
        <dbReference type="EMBL" id="OUS42907.1"/>
    </source>
</evidence>
<dbReference type="PANTHER" id="PTHR11732">
    <property type="entry name" value="ALDO/KETO REDUCTASE"/>
    <property type="match status" value="1"/>
</dbReference>
<dbReference type="InterPro" id="IPR020471">
    <property type="entry name" value="AKR"/>
</dbReference>
<dbReference type="InterPro" id="IPR018170">
    <property type="entry name" value="Aldo/ket_reductase_CS"/>
</dbReference>
<dbReference type="InterPro" id="IPR023210">
    <property type="entry name" value="NADP_OxRdtase_dom"/>
</dbReference>
<dbReference type="Proteomes" id="UP000195557">
    <property type="component" value="Unassembled WGS sequence"/>
</dbReference>
<gene>
    <name evidence="4" type="ORF">BE221DRAFT_85524</name>
</gene>
<protein>
    <submittedName>
        <fullName evidence="4">Putative aldose reductase</fullName>
    </submittedName>
</protein>
<dbReference type="PROSITE" id="PS00063">
    <property type="entry name" value="ALDOKETO_REDUCTASE_3"/>
    <property type="match status" value="1"/>
</dbReference>
<sequence length="594" mass="64192">MALTTRSVTSMARVRARAHVFAREGDRASRRGARAGSVDARRATRGAGDEPAVMAIGRESLERRLEAPMVGLGTWKAAPNAVRDAVASALRVGVRHIDCAAAYGNEHEVGVALAEAFERGDVAREDVFVTSKLWNDRRRPGDVREALETTLRDLRLEYVDLYLIHWPVCWRRGTVLQPDAEASIAECWGELERLVQEGKARRIGVSNFDEVQLAALLDDPRTKIKPACNQIESHPMWSNDDLVRFTQSRGVRVVAYSPLAQGGSLFTHPLMVRLAKKYGKTPAQIALRWNVQRDVIVIPKSTSAERIKSNCDIFDFELSEEDVLEMKILDVGKSTATAPWSHFAPVASRNRWLRPLGRVLSWLPSKFIAIDVQRIGRSGFISLRAPWSVVYTFGSYFGSNQASVLGACSTMSPVKGHTNPFPGRTCNGSAERIISARSNAWIQESSAANFSNPPRLGGLGGRAFGSTGASFSSCLSLAASSSSNSASARGGVTSSAVSGDSSHDTSQSGDLVSKISFLGDARFVGVGVVASAFVSSRSRARSAASKRFLARVSSASTALRRSRVDASLIIVLAVAATSFNAQARVARSFSLAFC</sequence>
<dbReference type="PROSITE" id="PS00062">
    <property type="entry name" value="ALDOKETO_REDUCTASE_2"/>
    <property type="match status" value="1"/>
</dbReference>
<evidence type="ECO:0000256" key="1">
    <source>
        <dbReference type="ARBA" id="ARBA00023002"/>
    </source>
</evidence>
<accession>A0A1Y5I2E7</accession>
<dbReference type="FunFam" id="3.20.20.100:FF:000002">
    <property type="entry name" value="2,5-diketo-D-gluconic acid reductase A"/>
    <property type="match status" value="1"/>
</dbReference>
<evidence type="ECO:0000256" key="2">
    <source>
        <dbReference type="SAM" id="MobiDB-lite"/>
    </source>
</evidence>
<dbReference type="AlphaFoldDB" id="A0A1Y5I2E7"/>